<feature type="region of interest" description="Disordered" evidence="1">
    <location>
        <begin position="169"/>
        <end position="270"/>
    </location>
</feature>
<dbReference type="OrthoDB" id="3544292at2759"/>
<keyword evidence="3" id="KW-1185">Reference proteome</keyword>
<evidence type="ECO:0000256" key="1">
    <source>
        <dbReference type="SAM" id="MobiDB-lite"/>
    </source>
</evidence>
<feature type="region of interest" description="Disordered" evidence="1">
    <location>
        <begin position="472"/>
        <end position="536"/>
    </location>
</feature>
<dbReference type="Proteomes" id="UP000184330">
    <property type="component" value="Unassembled WGS sequence"/>
</dbReference>
<dbReference type="EMBL" id="FJOG01000039">
    <property type="protein sequence ID" value="CZR66679.1"/>
    <property type="molecule type" value="Genomic_DNA"/>
</dbReference>
<reference evidence="2 3" key="1">
    <citation type="submission" date="2016-03" db="EMBL/GenBank/DDBJ databases">
        <authorList>
            <person name="Ploux O."/>
        </authorList>
    </citation>
    <scope>NUCLEOTIDE SEQUENCE [LARGE SCALE GENOMIC DNA]</scope>
    <source>
        <strain evidence="2 3">UAMH 11012</strain>
    </source>
</reference>
<organism evidence="2 3">
    <name type="scientific">Phialocephala subalpina</name>
    <dbReference type="NCBI Taxonomy" id="576137"/>
    <lineage>
        <taxon>Eukaryota</taxon>
        <taxon>Fungi</taxon>
        <taxon>Dikarya</taxon>
        <taxon>Ascomycota</taxon>
        <taxon>Pezizomycotina</taxon>
        <taxon>Leotiomycetes</taxon>
        <taxon>Helotiales</taxon>
        <taxon>Mollisiaceae</taxon>
        <taxon>Phialocephala</taxon>
        <taxon>Phialocephala fortinii species complex</taxon>
    </lineage>
</organism>
<evidence type="ECO:0000313" key="3">
    <source>
        <dbReference type="Proteomes" id="UP000184330"/>
    </source>
</evidence>
<feature type="compositionally biased region" description="Basic and acidic residues" evidence="1">
    <location>
        <begin position="551"/>
        <end position="561"/>
    </location>
</feature>
<gene>
    <name evidence="2" type="ORF">PAC_16580</name>
</gene>
<proteinExistence type="predicted"/>
<feature type="compositionally biased region" description="Basic and acidic residues" evidence="1">
    <location>
        <begin position="253"/>
        <end position="264"/>
    </location>
</feature>
<feature type="region of interest" description="Disordered" evidence="1">
    <location>
        <begin position="551"/>
        <end position="593"/>
    </location>
</feature>
<accession>A0A1L7XNS2</accession>
<feature type="compositionally biased region" description="Basic and acidic residues" evidence="1">
    <location>
        <begin position="198"/>
        <end position="214"/>
    </location>
</feature>
<feature type="compositionally biased region" description="Polar residues" evidence="1">
    <location>
        <begin position="472"/>
        <end position="497"/>
    </location>
</feature>
<evidence type="ECO:0000313" key="2">
    <source>
        <dbReference type="EMBL" id="CZR66679.1"/>
    </source>
</evidence>
<sequence length="593" mass="66251">MVMDRVLRFFGRDPKRHKGVPGSQLNIELFKPPYTDASQPWPREAAYIPTNNRHYLSRTLAEEMGLDIDDESTAEVRWRVKRTLGATSYTCLSKFTIRQDLPCDVIFGNFDGLGMFRGYPNPFEAATKHNFKTSFDLSKSRPPRTNSWAKFTQRKLSWASFDRTKDNSRRSSFLTKSSPSIPTTNVFPTNIPPSNVDLEPRAIPKSDNEVDKKPGSGIYRPEDTVPVEGTASLKLQLSSVSEEPRTPLPDTESPNRNESKELVRDQQLPAASPLPLDYDFKALQKLEYNWKVGVRPDLAPVASDTLRDEIKGFHVTSQPQPQRQGDPILVRLLPIDEVKNGLSAFSRPGLDAALQQSKDLKSKLTPESKADMKNSKMEELLSSLDPSVVEPDISNASKFVLESSVNDDESIMPGIMKISGTDSQSPDIPEGSISAQKIGGNLAPQISAAADMPKNHGKITSYGVEKFLEQGTENTQVHSHRTGTNMPDGSDQSSIHQPTRPRRVKNSRDVPRIRRVMRKEPAAQTVESATMPRSDGYWTWDSAVNGYYHIDSDTGSRHWYEDSESEESQESEDRGRSQAGIPGPREIPPLKDD</sequence>
<name>A0A1L7XNS2_9HELO</name>
<protein>
    <submittedName>
        <fullName evidence="2">Uncharacterized protein</fullName>
    </submittedName>
</protein>
<feature type="compositionally biased region" description="Polar residues" evidence="1">
    <location>
        <begin position="170"/>
        <end position="188"/>
    </location>
</feature>
<dbReference type="AlphaFoldDB" id="A0A1L7XNS2"/>